<feature type="region of interest" description="Disordered" evidence="2">
    <location>
        <begin position="1418"/>
        <end position="1480"/>
    </location>
</feature>
<evidence type="ECO:0000256" key="2">
    <source>
        <dbReference type="SAM" id="MobiDB-lite"/>
    </source>
</evidence>
<feature type="compositionally biased region" description="Low complexity" evidence="2">
    <location>
        <begin position="587"/>
        <end position="609"/>
    </location>
</feature>
<dbReference type="STRING" id="112268.A0A182W901"/>
<organism evidence="4 5">
    <name type="scientific">Anopheles minimus</name>
    <dbReference type="NCBI Taxonomy" id="112268"/>
    <lineage>
        <taxon>Eukaryota</taxon>
        <taxon>Metazoa</taxon>
        <taxon>Ecdysozoa</taxon>
        <taxon>Arthropoda</taxon>
        <taxon>Hexapoda</taxon>
        <taxon>Insecta</taxon>
        <taxon>Pterygota</taxon>
        <taxon>Neoptera</taxon>
        <taxon>Endopterygota</taxon>
        <taxon>Diptera</taxon>
        <taxon>Nematocera</taxon>
        <taxon>Culicoidea</taxon>
        <taxon>Culicidae</taxon>
        <taxon>Anophelinae</taxon>
        <taxon>Anopheles</taxon>
    </lineage>
</organism>
<dbReference type="InterPro" id="IPR025261">
    <property type="entry name" value="Atos-like_cons_dom"/>
</dbReference>
<comment type="similarity">
    <text evidence="1">Belongs to the ATOS family.</text>
</comment>
<feature type="region of interest" description="Disordered" evidence="2">
    <location>
        <begin position="827"/>
        <end position="847"/>
    </location>
</feature>
<name>A0A182W901_9DIPT</name>
<feature type="region of interest" description="Disordered" evidence="2">
    <location>
        <begin position="578"/>
        <end position="623"/>
    </location>
</feature>
<evidence type="ECO:0000259" key="3">
    <source>
        <dbReference type="SMART" id="SM01177"/>
    </source>
</evidence>
<feature type="compositionally biased region" description="Low complexity" evidence="2">
    <location>
        <begin position="1362"/>
        <end position="1382"/>
    </location>
</feature>
<evidence type="ECO:0000313" key="4">
    <source>
        <dbReference type="EnsemblMetazoa" id="AMIN006825-PA"/>
    </source>
</evidence>
<feature type="compositionally biased region" description="Polar residues" evidence="2">
    <location>
        <begin position="610"/>
        <end position="623"/>
    </location>
</feature>
<evidence type="ECO:0000256" key="1">
    <source>
        <dbReference type="ARBA" id="ARBA00034497"/>
    </source>
</evidence>
<feature type="compositionally biased region" description="Acidic residues" evidence="2">
    <location>
        <begin position="1193"/>
        <end position="1202"/>
    </location>
</feature>
<dbReference type="InterPro" id="IPR033473">
    <property type="entry name" value="Atos-like_C"/>
</dbReference>
<feature type="compositionally biased region" description="Gly residues" evidence="2">
    <location>
        <begin position="58"/>
        <end position="80"/>
    </location>
</feature>
<feature type="region of interest" description="Disordered" evidence="2">
    <location>
        <begin position="1184"/>
        <end position="1216"/>
    </location>
</feature>
<protein>
    <submittedName>
        <fullName evidence="4">DUF4210 domain-containing protein</fullName>
    </submittedName>
</protein>
<dbReference type="PANTHER" id="PTHR13199:SF11">
    <property type="entry name" value="PROTEIN ATOSSA"/>
    <property type="match status" value="1"/>
</dbReference>
<dbReference type="VEuPathDB" id="VectorBase:AMIN006825"/>
<sequence length="1762" mass="189450">MEMVLHMHSGSSISPKHPAIPVSIGIASLVLEGRSSALDDSSINASATVCATSNVPVGGHGNGSGGGAGGGSSTGSGAAGGEDEEDGGFCGQRRASESAVGASSLQHCSLMAMNETQKSLAMTCCHTPNETQRINLKLQQIRSSCPSTSKNEVQQLVTVSGEPNRLSSGRGHGREIYESFPNVVSQHDPVARASSSSSPSTASWFSNELPISTATAGVVIYSGFEKMNVLGTVSPIKNHPIGNSFINFSSSSSVSALPSSSVGSAQPRKPATGYASSKLQTSSSPREGPHCEQFLKKIGLTKSDTADEPEHHCSYRNKYCLRWQVYFKQLSSILTNGEAVCIEVYLGPENHTILLEQWILKLVMTKSPATMTLQSLCAAIRSQLYFSQISAWTDLIKKSLEPDIFTHPRIKKIIPATVYKAGGGSSFSLPQAKLDILFRIRTYDNTACFNEKPNVHNFPDASVAENFVIQVCLKSLPRLDRIPGIDAALDAAKMIACLQKQQQVDRIPLPCHEKGKHRCAFRVELEEEEDEYDPSMVEGAIEGDGGDGDGGGDDSLLLTSAAISHREKQLLKYRKRMLKREKKKKSGSTGEVTSSGSATSSNSSSVGGSHPTNDRNGSSTDGSSYLSAKNYSCGLVGNIGLNVGSKNSSTTAGAVGFNNGVSVIANDGCSNGACRNALTSSINSIQPPLYSSNDQHQAMMICDDRIHSVATNSKSTQTTTAGLSVDMLPPVVSVATQTEPTVMVVPFCSDCSNRAREANGGVTVSSTMGDKQVRQGAEVSQNINHASSSISSTNRDRYMQYFKDYYRTYNIINENCDKGPAAPEAYAKQARSDVPMDEGSLSSVQKPSANCAEVSSYDLPNTNARRPCFIVGGDGYEGDEDEDSNTQKRNRAIANDSPILQQGDLLLQAIQRTAMRNGSGENHSEKHDIANNGHGHAALNNNNYTTANNNIVECVTVNDGSGGVQVASSMQQDQQIEARRNEQDDRDSIKMAAKCESSECDTFSKEKKLDLGDCRLCKRQKTEHNFKRNLTTLLSTSLASTNGPSPVSSSSKKEAAKKNIITTTTVLDCGSAPPGCRRTLSESLVGHLTIPGSSSGVSVTNGHSAARCEGNRGDAVLSLHGLNEGHDMLYPNGEDFSPSDSPMLSSSTGTVGNGVFTFEQMKAYRRAFSEDVIDTITTLGTRPYAINDRNQATEEDSTEDDGSNGGDNENDHVFAKERSSHKPCGCAADRRLSKDERSNVVGTTGKCGHQTAHRYRPHTSTPAAANGNDCKEPLYISCSETDCSVSTASSVSPHKKQILSCTAIGNNSFGVTKLSSEANAINRREDCCSSVKQQQIQHKSSSKINLYHVFCLSPLARDDSGFTSGSSPATSTTFPATSPISIDGRGMPGHCLKKERNANGAFSTGLFRYDFEETPVSPVSGTVKSKSAPAFPFSPPSGGGALSPRFLRNAQRQFQHRTRYPSERSSFSERSSIGSDEQLSDDDLSSYLLDSSNGGSYCSPLSGHQQLPIEDGTVGSALKMGRYTARSTACLLPTAQMLSKVLNRNLFKFGRAPMLGTLEESLLQRRLAPKFQVADFKVLLGASGSFCPTQLTIPAASYFYELPGQHLTTPYVCELRLPRKGYSIPRTGTVQATLLNPLGTVVRMFVVPYDFRDMPAMSTTFIRQRILACDDSSLKLLGKNIEQLSNAEQMKLLRYAIHLRFQTSRSGKLSLHTDIRLLISRRTDCDTAAAHAKNLLESPNELKVVTIIPDSPKFSLRIDKQQ</sequence>
<feature type="compositionally biased region" description="Low complexity" evidence="2">
    <location>
        <begin position="1463"/>
        <end position="1472"/>
    </location>
</feature>
<dbReference type="Pfam" id="PF13889">
    <property type="entry name" value="Chromosome_seg"/>
    <property type="match status" value="1"/>
</dbReference>
<proteinExistence type="inferred from homology"/>
<feature type="region of interest" description="Disordered" evidence="2">
    <location>
        <begin position="54"/>
        <end position="95"/>
    </location>
</feature>
<evidence type="ECO:0000313" key="5">
    <source>
        <dbReference type="Proteomes" id="UP000075920"/>
    </source>
</evidence>
<accession>A0A182W901</accession>
<reference evidence="4" key="2">
    <citation type="submission" date="2020-05" db="UniProtKB">
        <authorList>
            <consortium name="EnsemblMetazoa"/>
        </authorList>
    </citation>
    <scope>IDENTIFICATION</scope>
    <source>
        <strain evidence="4">MINIMUS1</strain>
    </source>
</reference>
<dbReference type="Proteomes" id="UP000075920">
    <property type="component" value="Unassembled WGS sequence"/>
</dbReference>
<feature type="region of interest" description="Disordered" evidence="2">
    <location>
        <begin position="529"/>
        <end position="556"/>
    </location>
</feature>
<dbReference type="EnsemblMetazoa" id="AMIN006825-RA">
    <property type="protein sequence ID" value="AMIN006825-PA"/>
    <property type="gene ID" value="AMIN006825"/>
</dbReference>
<dbReference type="PANTHER" id="PTHR13199">
    <property type="entry name" value="GH03947P"/>
    <property type="match status" value="1"/>
</dbReference>
<dbReference type="SMART" id="SM01177">
    <property type="entry name" value="DUF4210"/>
    <property type="match status" value="1"/>
</dbReference>
<feature type="region of interest" description="Disordered" evidence="2">
    <location>
        <begin position="1037"/>
        <end position="1056"/>
    </location>
</feature>
<feature type="compositionally biased region" description="Polar residues" evidence="2">
    <location>
        <begin position="274"/>
        <end position="285"/>
    </location>
</feature>
<reference evidence="5" key="1">
    <citation type="submission" date="2013-03" db="EMBL/GenBank/DDBJ databases">
        <title>The Genome Sequence of Anopheles minimus MINIMUS1.</title>
        <authorList>
            <consortium name="The Broad Institute Genomics Platform"/>
            <person name="Neafsey D.E."/>
            <person name="Walton C."/>
            <person name="Walker B."/>
            <person name="Young S.K."/>
            <person name="Zeng Q."/>
            <person name="Gargeya S."/>
            <person name="Fitzgerald M."/>
            <person name="Haas B."/>
            <person name="Abouelleil A."/>
            <person name="Allen A.W."/>
            <person name="Alvarado L."/>
            <person name="Arachchi H.M."/>
            <person name="Berlin A.M."/>
            <person name="Chapman S.B."/>
            <person name="Gainer-Dewar J."/>
            <person name="Goldberg J."/>
            <person name="Griggs A."/>
            <person name="Gujja S."/>
            <person name="Hansen M."/>
            <person name="Howarth C."/>
            <person name="Imamovic A."/>
            <person name="Ireland A."/>
            <person name="Larimer J."/>
            <person name="McCowan C."/>
            <person name="Murphy C."/>
            <person name="Pearson M."/>
            <person name="Poon T.W."/>
            <person name="Priest M."/>
            <person name="Roberts A."/>
            <person name="Saif S."/>
            <person name="Shea T."/>
            <person name="Sisk P."/>
            <person name="Sykes S."/>
            <person name="Wortman J."/>
            <person name="Nusbaum C."/>
            <person name="Birren B."/>
        </authorList>
    </citation>
    <scope>NUCLEOTIDE SEQUENCE [LARGE SCALE GENOMIC DNA]</scope>
    <source>
        <strain evidence="5">MINIMUS1</strain>
    </source>
</reference>
<keyword evidence="5" id="KW-1185">Reference proteome</keyword>
<dbReference type="InterPro" id="IPR051506">
    <property type="entry name" value="ATOS_Transcription_Regulators"/>
</dbReference>
<feature type="region of interest" description="Disordered" evidence="2">
    <location>
        <begin position="259"/>
        <end position="289"/>
    </location>
</feature>
<feature type="domain" description="Atos-like conserved" evidence="3">
    <location>
        <begin position="1554"/>
        <end position="1612"/>
    </location>
</feature>
<feature type="region of interest" description="Disordered" evidence="2">
    <location>
        <begin position="1362"/>
        <end position="1392"/>
    </location>
</feature>